<evidence type="ECO:0008006" key="3">
    <source>
        <dbReference type="Google" id="ProtNLM"/>
    </source>
</evidence>
<dbReference type="EMBL" id="KL198192">
    <property type="protein sequence ID" value="KDQ05759.1"/>
    <property type="molecule type" value="Genomic_DNA"/>
</dbReference>
<name>A0A067LRY2_BOTB1</name>
<reference evidence="2" key="1">
    <citation type="journal article" date="2014" name="Proc. Natl. Acad. Sci. U.S.A.">
        <title>Extensive sampling of basidiomycete genomes demonstrates inadequacy of the white-rot/brown-rot paradigm for wood decay fungi.</title>
        <authorList>
            <person name="Riley R."/>
            <person name="Salamov A.A."/>
            <person name="Brown D.W."/>
            <person name="Nagy L.G."/>
            <person name="Floudas D."/>
            <person name="Held B.W."/>
            <person name="Levasseur A."/>
            <person name="Lombard V."/>
            <person name="Morin E."/>
            <person name="Otillar R."/>
            <person name="Lindquist E.A."/>
            <person name="Sun H."/>
            <person name="LaButti K.M."/>
            <person name="Schmutz J."/>
            <person name="Jabbour D."/>
            <person name="Luo H."/>
            <person name="Baker S.E."/>
            <person name="Pisabarro A.G."/>
            <person name="Walton J.D."/>
            <person name="Blanchette R.A."/>
            <person name="Henrissat B."/>
            <person name="Martin F."/>
            <person name="Cullen D."/>
            <person name="Hibbett D.S."/>
            <person name="Grigoriev I.V."/>
        </authorList>
    </citation>
    <scope>NUCLEOTIDE SEQUENCE [LARGE SCALE GENOMIC DNA]</scope>
    <source>
        <strain evidence="2">FD-172 SS1</strain>
    </source>
</reference>
<gene>
    <name evidence="1" type="ORF">BOTBODRAFT_182251</name>
</gene>
<accession>A0A067LRY2</accession>
<dbReference type="PANTHER" id="PTHR38926:SF5">
    <property type="entry name" value="F-BOX AND LEUCINE-RICH REPEAT PROTEIN 6"/>
    <property type="match status" value="1"/>
</dbReference>
<keyword evidence="2" id="KW-1185">Reference proteome</keyword>
<evidence type="ECO:0000313" key="2">
    <source>
        <dbReference type="Proteomes" id="UP000027195"/>
    </source>
</evidence>
<dbReference type="OrthoDB" id="2269034at2759"/>
<dbReference type="HOGENOM" id="CLU_328442_0_0_1"/>
<organism evidence="1 2">
    <name type="scientific">Botryobasidium botryosum (strain FD-172 SS1)</name>
    <dbReference type="NCBI Taxonomy" id="930990"/>
    <lineage>
        <taxon>Eukaryota</taxon>
        <taxon>Fungi</taxon>
        <taxon>Dikarya</taxon>
        <taxon>Basidiomycota</taxon>
        <taxon>Agaricomycotina</taxon>
        <taxon>Agaricomycetes</taxon>
        <taxon>Cantharellales</taxon>
        <taxon>Botryobasidiaceae</taxon>
        <taxon>Botryobasidium</taxon>
    </lineage>
</organism>
<dbReference type="AlphaFoldDB" id="A0A067LRY2"/>
<evidence type="ECO:0000313" key="1">
    <source>
        <dbReference type="EMBL" id="KDQ05759.1"/>
    </source>
</evidence>
<proteinExistence type="predicted"/>
<protein>
    <recommendedName>
        <fullName evidence="3">F-box domain-containing protein</fullName>
    </recommendedName>
</protein>
<dbReference type="PANTHER" id="PTHR38926">
    <property type="entry name" value="F-BOX DOMAIN CONTAINING PROTEIN, EXPRESSED"/>
    <property type="match status" value="1"/>
</dbReference>
<dbReference type="InParanoid" id="A0A067LRY2"/>
<dbReference type="Proteomes" id="UP000027195">
    <property type="component" value="Unassembled WGS sequence"/>
</dbReference>
<sequence>MSCKLALDCLQAIFEAWQGMWMARVNSEYAVESQHPAMEAHQAPAHIVSAVCRQWRSAALHTPCLWNTIIYNIHSLGKWQALCLRRSSPVSPLCITFHFGPGGEGFSLHEATEVLASLDIRHRWLDLRVTTHNQPWEVSLAVLEHSPIQIRALSLSVFGDQEGSEWMPSQDGLDQKLHAISYLSLTYGRLPFASPAFVNLTELRLSGHMPTGYNVLDVLAGSPGMKALILDRVGGHGHVYASLLDNGVSEGHVQQLPTLVTQLEHLVFRRSEAALVHRLLAGIEAPALTTFFIQGGTGVVPRFISRSPASSAAAFLIQNGSKLRHLTWTNLAAPEGELLDQMLEATPGVTTSWLAQTGVPEFASALRSTGGWPLLESVALSTLCHPDYESWIPVLMEVVALASLDAKGASFDCKLLFAGSMTHRLPADCLQAIFEAWQGMWMAHIDSEYAVESQHPAMEARQGPAQIVGAVCRQWRSVALHTPCLWSTIVYDSKSPGEWQELCLRRSGPVAPLCIIFHLSMWCEEGRLGVDNAVEVLAALDPRHRWLDLRVTTWERPLEALLALLECSPIPIHALDFSVQGDINGDLEWMQEEDAWERQLQTISHLRFHNDRLPFASMAYAGLTELCLSSPLLTSQGIFDALTQSPGLKTLILDRAGGVASVFGLADDVELEAQVPHATLVTRLEHLVFRRSEAALVHRLLAGIEAPALTTFFIQGGTAISPRFISQSPASSAAAFLVQNGSKLRHLTWTNLAAPEGELLDQMLEATPGVTTSWLAQTGVPEFASALRSTGGWPLLESVALSTLCHPDYESWIPVLMEVVRSRGAKCRLEVAMPFGVGSVLSADIKVFTSKITADVELVGFEVPEAVALILAAEG</sequence>